<feature type="transmembrane region" description="Helical" evidence="2">
    <location>
        <begin position="343"/>
        <end position="364"/>
    </location>
</feature>
<feature type="transmembrane region" description="Helical" evidence="2">
    <location>
        <begin position="291"/>
        <end position="310"/>
    </location>
</feature>
<keyword evidence="2" id="KW-0472">Membrane</keyword>
<organism evidence="3 4">
    <name type="scientific">Stylonychia lemnae</name>
    <name type="common">Ciliate</name>
    <dbReference type="NCBI Taxonomy" id="5949"/>
    <lineage>
        <taxon>Eukaryota</taxon>
        <taxon>Sar</taxon>
        <taxon>Alveolata</taxon>
        <taxon>Ciliophora</taxon>
        <taxon>Intramacronucleata</taxon>
        <taxon>Spirotrichea</taxon>
        <taxon>Stichotrichia</taxon>
        <taxon>Sporadotrichida</taxon>
        <taxon>Oxytrichidae</taxon>
        <taxon>Stylonychinae</taxon>
        <taxon>Stylonychia</taxon>
    </lineage>
</organism>
<feature type="transmembrane region" description="Helical" evidence="2">
    <location>
        <begin position="177"/>
        <end position="195"/>
    </location>
</feature>
<gene>
    <name evidence="3" type="primary">Contig764.g834</name>
    <name evidence="3" type="ORF">STYLEM_16808</name>
</gene>
<dbReference type="Gene3D" id="2.70.130.10">
    <property type="entry name" value="Mannose-6-phosphate receptor binding domain"/>
    <property type="match status" value="1"/>
</dbReference>
<evidence type="ECO:0000256" key="2">
    <source>
        <dbReference type="SAM" id="Phobius"/>
    </source>
</evidence>
<dbReference type="SUPFAM" id="SSF50911">
    <property type="entry name" value="Mannose 6-phosphate receptor domain"/>
    <property type="match status" value="1"/>
</dbReference>
<dbReference type="Proteomes" id="UP000039865">
    <property type="component" value="Unassembled WGS sequence"/>
</dbReference>
<evidence type="ECO:0000313" key="4">
    <source>
        <dbReference type="Proteomes" id="UP000039865"/>
    </source>
</evidence>
<feature type="transmembrane region" description="Helical" evidence="2">
    <location>
        <begin position="237"/>
        <end position="255"/>
    </location>
</feature>
<keyword evidence="2" id="KW-1133">Transmembrane helix</keyword>
<dbReference type="InterPro" id="IPR009011">
    <property type="entry name" value="Man6P_isomerase_rcpt-bd_dom_sf"/>
</dbReference>
<evidence type="ECO:0000256" key="1">
    <source>
        <dbReference type="SAM" id="MobiDB-lite"/>
    </source>
</evidence>
<dbReference type="InParanoid" id="A0A078B035"/>
<dbReference type="AlphaFoldDB" id="A0A078B035"/>
<reference evidence="3 4" key="1">
    <citation type="submission" date="2014-06" db="EMBL/GenBank/DDBJ databases">
        <authorList>
            <person name="Swart Estienne"/>
        </authorList>
    </citation>
    <scope>NUCLEOTIDE SEQUENCE [LARGE SCALE GENOMIC DNA]</scope>
    <source>
        <strain evidence="3 4">130c</strain>
    </source>
</reference>
<sequence>MSTVLDKNCKVQIDQQFWNLQKLRKDQGDYRLSYETQNGRRDLYFNFCEFPQHVCRDQQRDYGHITKPDDSCIHFTEDNSRSIFKDQFQNTFVDFIDQEDKSLGLSVIYENPKQICEENKPYQLLLNLHCDHTYDYPSIKLDERMAIRDSCLNVINIRTRYGCAGSSFGLMWEFMDTYFVFFGIYLFLTGSYYVLFSLEYYKISAALCFIQTFFLLGLWITFSFIIKQDYSRIQLGWISLPVAILSGGPLSYVLSIKAKQSTDFMISAQGGIALSFLMESLRTEIFPNLEIAFYFKYLIVALLFGVFGGLSIKFPSILMILGICLSGSFQICIVIFSDHLYVIKWQYIFFFTTIILMTAVSYYFQFKYYNKQEQGYEPLENDRSKNRQRDYWANAPRGSKKPLNKGSHV</sequence>
<protein>
    <submittedName>
        <fullName evidence="3">Uncharacterized protein</fullName>
    </submittedName>
</protein>
<proteinExistence type="predicted"/>
<keyword evidence="4" id="KW-1185">Reference proteome</keyword>
<name>A0A078B035_STYLE</name>
<keyword evidence="2" id="KW-0812">Transmembrane</keyword>
<feature type="compositionally biased region" description="Basic residues" evidence="1">
    <location>
        <begin position="398"/>
        <end position="409"/>
    </location>
</feature>
<feature type="region of interest" description="Disordered" evidence="1">
    <location>
        <begin position="390"/>
        <end position="409"/>
    </location>
</feature>
<feature type="transmembrane region" description="Helical" evidence="2">
    <location>
        <begin position="201"/>
        <end position="225"/>
    </location>
</feature>
<accession>A0A078B035</accession>
<evidence type="ECO:0000313" key="3">
    <source>
        <dbReference type="EMBL" id="CDW87696.1"/>
    </source>
</evidence>
<dbReference type="EMBL" id="CCKQ01015848">
    <property type="protein sequence ID" value="CDW87696.1"/>
    <property type="molecule type" value="Genomic_DNA"/>
</dbReference>
<feature type="transmembrane region" description="Helical" evidence="2">
    <location>
        <begin position="317"/>
        <end position="337"/>
    </location>
</feature>